<name>A0A5U2DI85_SALER</name>
<sequence>MSAYDIFLKHFQLSNLKRIYKEVVLLSSATGIDNMSHEVFWRFHDDEMETIRRKCLAGTYRFNKYKLKLISKGKGKAPREISIPTIRDRIALRAICDFLQEVYASDLSFELPQDMVVKVNNIILSEQYDYFMKFDVANFYPSIRHNKLISRLRAKIRDEKVLSLISKAISSPTVSKPNASDKPNECGVPQGLSISNILAAIYLMNIDKHFTSREDISYFRYVDDLMIFCRSDKAESLIESVLVKFRRLGLKIYDPIKNPEKSSMGLLSESKFGYLGYYFSEGGKVSARDGSVDNLRQSLLSIFTGFKHSSFKSQEFLTWRVNLRITGCVFQSKSKGWLYFFSEINDITLLHSLDDFIARLCKRYNVSLQLKSFVRAHYQIKHKRRETKYVPNFDKYNLEQKIYVLNHYFNKSTENLTDEEIEYNFNKRIAKQVKDIETDVKDAGY</sequence>
<dbReference type="EMBL" id="AAGKGT010000007">
    <property type="protein sequence ID" value="EBO9874187.1"/>
    <property type="molecule type" value="Genomic_DNA"/>
</dbReference>
<dbReference type="AlphaFoldDB" id="A0A5U2DI85"/>
<evidence type="ECO:0000259" key="2">
    <source>
        <dbReference type="PROSITE" id="PS50878"/>
    </source>
</evidence>
<dbReference type="RefSeq" id="WP_203439163.1">
    <property type="nucleotide sequence ID" value="NZ_JAILVD010000007.1"/>
</dbReference>
<dbReference type="CDD" id="cd01651">
    <property type="entry name" value="RT_G2_intron"/>
    <property type="match status" value="1"/>
</dbReference>
<comment type="similarity">
    <text evidence="1">Belongs to the bacterial reverse transcriptase family.</text>
</comment>
<dbReference type="PANTHER" id="PTHR34047:SF8">
    <property type="entry name" value="PROTEIN YKFC"/>
    <property type="match status" value="1"/>
</dbReference>
<dbReference type="InterPro" id="IPR043128">
    <property type="entry name" value="Rev_trsase/Diguanyl_cyclase"/>
</dbReference>
<dbReference type="PROSITE" id="PS50878">
    <property type="entry name" value="RT_POL"/>
    <property type="match status" value="1"/>
</dbReference>
<dbReference type="Pfam" id="PF00078">
    <property type="entry name" value="RVT_1"/>
    <property type="match status" value="1"/>
</dbReference>
<dbReference type="Gene3D" id="3.30.70.270">
    <property type="match status" value="1"/>
</dbReference>
<dbReference type="InterPro" id="IPR000477">
    <property type="entry name" value="RT_dom"/>
</dbReference>
<organism evidence="3">
    <name type="scientific">Salmonella enterica</name>
    <name type="common">Salmonella choleraesuis</name>
    <dbReference type="NCBI Taxonomy" id="28901"/>
    <lineage>
        <taxon>Bacteria</taxon>
        <taxon>Pseudomonadati</taxon>
        <taxon>Pseudomonadota</taxon>
        <taxon>Gammaproteobacteria</taxon>
        <taxon>Enterobacterales</taxon>
        <taxon>Enterobacteriaceae</taxon>
        <taxon>Salmonella</taxon>
    </lineage>
</organism>
<gene>
    <name evidence="3" type="ORF">EQ92_12400</name>
</gene>
<proteinExistence type="inferred from homology"/>
<dbReference type="PANTHER" id="PTHR34047">
    <property type="entry name" value="NUCLEAR INTRON MATURASE 1, MITOCHONDRIAL-RELATED"/>
    <property type="match status" value="1"/>
</dbReference>
<evidence type="ECO:0000256" key="1">
    <source>
        <dbReference type="ARBA" id="ARBA00034120"/>
    </source>
</evidence>
<dbReference type="InterPro" id="IPR043502">
    <property type="entry name" value="DNA/RNA_pol_sf"/>
</dbReference>
<comment type="caution">
    <text evidence="3">The sequence shown here is derived from an EMBL/GenBank/DDBJ whole genome shotgun (WGS) entry which is preliminary data.</text>
</comment>
<evidence type="ECO:0000313" key="3">
    <source>
        <dbReference type="EMBL" id="EBO9874187.1"/>
    </source>
</evidence>
<dbReference type="InterPro" id="IPR051083">
    <property type="entry name" value="GrpII_Intron_Splice-Mob/Def"/>
</dbReference>
<accession>A0A5U2DI85</accession>
<dbReference type="SUPFAM" id="SSF56672">
    <property type="entry name" value="DNA/RNA polymerases"/>
    <property type="match status" value="1"/>
</dbReference>
<feature type="domain" description="Reverse transcriptase" evidence="2">
    <location>
        <begin position="51"/>
        <end position="279"/>
    </location>
</feature>
<protein>
    <submittedName>
        <fullName evidence="3">RNA-dependent DNA polymerase</fullName>
    </submittedName>
</protein>
<reference evidence="3" key="1">
    <citation type="submission" date="2018-07" db="EMBL/GenBank/DDBJ databases">
        <authorList>
            <consortium name="GenomeTrakr network: Whole genome sequencing for foodborne pathogen traceback"/>
        </authorList>
    </citation>
    <scope>NUCLEOTIDE SEQUENCE</scope>
    <source>
        <strain evidence="3">FSW0162</strain>
    </source>
</reference>